<feature type="region of interest" description="Disordered" evidence="1">
    <location>
        <begin position="193"/>
        <end position="214"/>
    </location>
</feature>
<keyword evidence="3" id="KW-1185">Reference proteome</keyword>
<dbReference type="EMBL" id="CACRXK020009118">
    <property type="protein sequence ID" value="CAB4016443.1"/>
    <property type="molecule type" value="Genomic_DNA"/>
</dbReference>
<feature type="compositionally biased region" description="Acidic residues" evidence="1">
    <location>
        <begin position="143"/>
        <end position="154"/>
    </location>
</feature>
<organism evidence="2 3">
    <name type="scientific">Paramuricea clavata</name>
    <name type="common">Red gorgonian</name>
    <name type="synonym">Violescent sea-whip</name>
    <dbReference type="NCBI Taxonomy" id="317549"/>
    <lineage>
        <taxon>Eukaryota</taxon>
        <taxon>Metazoa</taxon>
        <taxon>Cnidaria</taxon>
        <taxon>Anthozoa</taxon>
        <taxon>Octocorallia</taxon>
        <taxon>Malacalcyonacea</taxon>
        <taxon>Plexauridae</taxon>
        <taxon>Paramuricea</taxon>
    </lineage>
</organism>
<feature type="region of interest" description="Disordered" evidence="1">
    <location>
        <begin position="120"/>
        <end position="167"/>
    </location>
</feature>
<dbReference type="PANTHER" id="PTHR31751:SF42">
    <property type="entry name" value="PROTEIN CBG10204"/>
    <property type="match status" value="1"/>
</dbReference>
<sequence>MASRKEYFDRRNASRVYLLDSFPRWRAFKEENGIETDRDVANMLLDRYMATRNLNVRDAEIQTDEASTLSSDTVTPPTRSRNEHDFPLPVDSSTPSATTTRSRRRLSVDTISTLSAKSFRSDPYPISEETLSASSPGMKSDSEESEGDIGDLTDDPATRRDPDLLSPLDEFDFHESFDPGFDQPLVDDLLNVTINGHDGDEPDDGIEEGGSSQPATLHQCVSTVEVVTPEQAIKMEKCIVFTDTLMSLLTSLHGSVCKRQDCGRPLLYRKIYVGTCLVVSWKCPSGHVGGRWAAQPSCNKIRAGNLILSSALLLSGNSYTKVGLMFNFCNLQYFSSTLFNQYQKLYIIPTINEFWEQHKQQLWSEKAGKDVILSGDGRNDSPGHSAQYCTYSLADMQDNAILQMNVVDVREASGKSNNMERIGFERGMDALHMESPIIVKEVVTDGHLEIASVMKKAEKYRNVGHQNDVWHGGKNIAKKVNAVAKAKNNEQLKLWAPSIRNHFWYCSKTCNNDAKKLKILIGYLIKGLDVSLVREHNGGAMFVFWCQSNTPIFQSSCSRFLRKESVLVELSIGELVCWVKTQDR</sequence>
<proteinExistence type="predicted"/>
<comment type="caution">
    <text evidence="2">The sequence shown here is derived from an EMBL/GenBank/DDBJ whole genome shotgun (WGS) entry which is preliminary data.</text>
</comment>
<name>A0A6S7IH15_PARCT</name>
<protein>
    <submittedName>
        <fullName evidence="2">Uncharacterized protein</fullName>
    </submittedName>
</protein>
<accession>A0A6S7IH15</accession>
<reference evidence="2" key="1">
    <citation type="submission" date="2020-04" db="EMBL/GenBank/DDBJ databases">
        <authorList>
            <person name="Alioto T."/>
            <person name="Alioto T."/>
            <person name="Gomez Garrido J."/>
        </authorList>
    </citation>
    <scope>NUCLEOTIDE SEQUENCE</scope>
    <source>
        <strain evidence="2">A484AB</strain>
    </source>
</reference>
<gene>
    <name evidence="2" type="ORF">PACLA_8A022057</name>
</gene>
<dbReference type="AlphaFoldDB" id="A0A6S7IH15"/>
<evidence type="ECO:0000313" key="2">
    <source>
        <dbReference type="EMBL" id="CAB4016443.1"/>
    </source>
</evidence>
<evidence type="ECO:0000256" key="1">
    <source>
        <dbReference type="SAM" id="MobiDB-lite"/>
    </source>
</evidence>
<feature type="region of interest" description="Disordered" evidence="1">
    <location>
        <begin position="59"/>
        <end position="106"/>
    </location>
</feature>
<evidence type="ECO:0000313" key="3">
    <source>
        <dbReference type="Proteomes" id="UP001152795"/>
    </source>
</evidence>
<dbReference type="PANTHER" id="PTHR31751">
    <property type="entry name" value="SI:CH211-108C17.2-RELATED-RELATED"/>
    <property type="match status" value="1"/>
</dbReference>
<dbReference type="Proteomes" id="UP001152795">
    <property type="component" value="Unassembled WGS sequence"/>
</dbReference>
<feature type="compositionally biased region" description="Polar residues" evidence="1">
    <location>
        <begin position="64"/>
        <end position="79"/>
    </location>
</feature>